<dbReference type="Pfam" id="PF00090">
    <property type="entry name" value="TSP_1"/>
    <property type="match status" value="7"/>
</dbReference>
<keyword evidence="1" id="KW-0677">Repeat</keyword>
<gene>
    <name evidence="5" type="primary">LOC111134428</name>
</gene>
<feature type="signal peptide" evidence="3">
    <location>
        <begin position="1"/>
        <end position="23"/>
    </location>
</feature>
<name>A0A8B8EI92_CRAVI</name>
<dbReference type="OrthoDB" id="446173at2759"/>
<dbReference type="SUPFAM" id="SSF82895">
    <property type="entry name" value="TSP-1 type 1 repeat"/>
    <property type="match status" value="7"/>
</dbReference>
<proteinExistence type="predicted"/>
<feature type="chain" id="PRO_5034311398" evidence="3">
    <location>
        <begin position="24"/>
        <end position="528"/>
    </location>
</feature>
<dbReference type="InterPro" id="IPR000884">
    <property type="entry name" value="TSP1_rpt"/>
</dbReference>
<dbReference type="Proteomes" id="UP000694844">
    <property type="component" value="Chromosome 1"/>
</dbReference>
<keyword evidence="2" id="KW-1015">Disulfide bond</keyword>
<accession>A0A8B8EI92</accession>
<keyword evidence="4" id="KW-1185">Reference proteome</keyword>
<protein>
    <submittedName>
        <fullName evidence="5">Brain-specific angiogenesis inhibitor 1-like</fullName>
    </submittedName>
</protein>
<dbReference type="AlphaFoldDB" id="A0A8B8EI92"/>
<dbReference type="RefSeq" id="XP_022339173.1">
    <property type="nucleotide sequence ID" value="XM_022483465.1"/>
</dbReference>
<dbReference type="InterPro" id="IPR052065">
    <property type="entry name" value="Compl_asym_regulator"/>
</dbReference>
<dbReference type="KEGG" id="cvn:111134428"/>
<dbReference type="FunFam" id="2.20.100.10:FF:000001">
    <property type="entry name" value="semaphorin-5A isoform X1"/>
    <property type="match status" value="2"/>
</dbReference>
<evidence type="ECO:0000256" key="3">
    <source>
        <dbReference type="SAM" id="SignalP"/>
    </source>
</evidence>
<keyword evidence="3" id="KW-0732">Signal</keyword>
<evidence type="ECO:0000256" key="1">
    <source>
        <dbReference type="ARBA" id="ARBA00022737"/>
    </source>
</evidence>
<dbReference type="SMART" id="SM00209">
    <property type="entry name" value="TSP1"/>
    <property type="match status" value="7"/>
</dbReference>
<dbReference type="PRINTS" id="PR01705">
    <property type="entry name" value="TSP1REPEAT"/>
</dbReference>
<dbReference type="GeneID" id="111134428"/>
<dbReference type="PANTHER" id="PTHR22906">
    <property type="entry name" value="PROPERDIN"/>
    <property type="match status" value="1"/>
</dbReference>
<reference evidence="4" key="1">
    <citation type="submission" date="2024-06" db="UniProtKB">
        <authorList>
            <consortium name="RefSeq"/>
        </authorList>
    </citation>
    <scope>NUCLEOTIDE SEQUENCE [LARGE SCALE GENOMIC DNA]</scope>
</reference>
<dbReference type="Gene3D" id="2.20.100.10">
    <property type="entry name" value="Thrombospondin type-1 (TSP1) repeat"/>
    <property type="match status" value="7"/>
</dbReference>
<dbReference type="PROSITE" id="PS50092">
    <property type="entry name" value="TSP1"/>
    <property type="match status" value="7"/>
</dbReference>
<evidence type="ECO:0000256" key="2">
    <source>
        <dbReference type="ARBA" id="ARBA00023157"/>
    </source>
</evidence>
<sequence>MIKYSSYILFGLLQSLLISVVSGIVCTSDARCKHLLHVASNQEAYCQITLLGVGCCNVRTKLAHWTQWSGWSNCDVTCGPGTRTATRTCQGSGLCHGSSSRSTTCDNTPYYCPVDGYLDDWSAWTACSQTCDWGSRTRSRVCNPPRYGGAPCTGTHRELRPCLDIPCPVNGWVGEWSAWSSCSVTCGDGYMAQTRVCHPPLHGGLPCPNRLSKTKLCNLRSCAVDGVLRDWGSWSHCSATCEGYRKRTRACIPPTNGGTPCTGKTVEGEQCGTQHCPVDGVLRNWEPWVQCSATCEGHRTRTRVCISPKNGGAPCSGSTVEGEQCGAQHCPVDGVLRDWGPWGHCSATCEGQRKRTRACIPPTNGGAPCTGSTTESEQCGAQNCPVDGMLSVWGNWTPCSVTCGSGSRVRSRACIPPQHGGRDCHGLTYEMSKCSTSPCTTPPISTTQPPSTTPSGVSCPTCNALMECTWNTVCDVTESCMVRSFPGFQFTTHCIRKDDCSLLKMLAKSQGEIFCCENKACLHTVLGI</sequence>
<evidence type="ECO:0000313" key="5">
    <source>
        <dbReference type="RefSeq" id="XP_022339173.1"/>
    </source>
</evidence>
<organism evidence="4 5">
    <name type="scientific">Crassostrea virginica</name>
    <name type="common">Eastern oyster</name>
    <dbReference type="NCBI Taxonomy" id="6565"/>
    <lineage>
        <taxon>Eukaryota</taxon>
        <taxon>Metazoa</taxon>
        <taxon>Spiralia</taxon>
        <taxon>Lophotrochozoa</taxon>
        <taxon>Mollusca</taxon>
        <taxon>Bivalvia</taxon>
        <taxon>Autobranchia</taxon>
        <taxon>Pteriomorphia</taxon>
        <taxon>Ostreida</taxon>
        <taxon>Ostreoidea</taxon>
        <taxon>Ostreidae</taxon>
        <taxon>Crassostrea</taxon>
    </lineage>
</organism>
<reference evidence="5" key="2">
    <citation type="submission" date="2025-08" db="UniProtKB">
        <authorList>
            <consortium name="RefSeq"/>
        </authorList>
    </citation>
    <scope>IDENTIFICATION</scope>
    <source>
        <tissue evidence="5">Whole sample</tissue>
    </source>
</reference>
<dbReference type="InterPro" id="IPR036383">
    <property type="entry name" value="TSP1_rpt_sf"/>
</dbReference>
<dbReference type="PANTHER" id="PTHR22906:SF21">
    <property type="entry name" value="SEMA DOMAIN-CONTAINING PROTEIN"/>
    <property type="match status" value="1"/>
</dbReference>
<evidence type="ECO:0000313" key="4">
    <source>
        <dbReference type="Proteomes" id="UP000694844"/>
    </source>
</evidence>